<dbReference type="AlphaFoldDB" id="F2DYC7"/>
<organism evidence="1">
    <name type="scientific">Hordeum vulgare subsp. vulgare</name>
    <name type="common">Domesticated barley</name>
    <dbReference type="NCBI Taxonomy" id="112509"/>
    <lineage>
        <taxon>Eukaryota</taxon>
        <taxon>Viridiplantae</taxon>
        <taxon>Streptophyta</taxon>
        <taxon>Embryophyta</taxon>
        <taxon>Tracheophyta</taxon>
        <taxon>Spermatophyta</taxon>
        <taxon>Magnoliopsida</taxon>
        <taxon>Liliopsida</taxon>
        <taxon>Poales</taxon>
        <taxon>Poaceae</taxon>
        <taxon>BOP clade</taxon>
        <taxon>Pooideae</taxon>
        <taxon>Triticodae</taxon>
        <taxon>Triticeae</taxon>
        <taxon>Hordeinae</taxon>
        <taxon>Hordeum</taxon>
    </lineage>
</organism>
<sequence length="29" mass="3348">MVASRCFCCGRSLSPGRWRFFSGLFFILC</sequence>
<proteinExistence type="evidence at transcript level"/>
<accession>F2DYC7</accession>
<reference evidence="1" key="1">
    <citation type="journal article" date="2011" name="Plant Physiol.">
        <title>Comprehensive sequence analysis of 24,783 barley full-length cDNAs derived from 12 clone libraries.</title>
        <authorList>
            <person name="Matsumoto T."/>
            <person name="Tanaka T."/>
            <person name="Sakai H."/>
            <person name="Amano N."/>
            <person name="Kanamori H."/>
            <person name="Kurita K."/>
            <person name="Kikuta A."/>
            <person name="Kamiya K."/>
            <person name="Yamamoto M."/>
            <person name="Ikawa H."/>
            <person name="Fujii N."/>
            <person name="Hori K."/>
            <person name="Itoh T."/>
            <person name="Sato K."/>
        </authorList>
    </citation>
    <scope>NUCLEOTIDE SEQUENCE</scope>
    <source>
        <tissue evidence="1">Shoot and root</tissue>
    </source>
</reference>
<evidence type="ECO:0000313" key="1">
    <source>
        <dbReference type="EMBL" id="BAK00099.1"/>
    </source>
</evidence>
<dbReference type="EMBL" id="AK368896">
    <property type="protein sequence ID" value="BAK00099.1"/>
    <property type="molecule type" value="mRNA"/>
</dbReference>
<protein>
    <submittedName>
        <fullName evidence="1">Predicted protein</fullName>
    </submittedName>
</protein>
<name>F2DYC7_HORVV</name>